<gene>
    <name evidence="3" type="ORF">KUF71_004693</name>
</gene>
<name>A0AAE1H1E0_9NEOP</name>
<evidence type="ECO:0000313" key="4">
    <source>
        <dbReference type="Proteomes" id="UP001219518"/>
    </source>
</evidence>
<evidence type="ECO:0000259" key="2">
    <source>
        <dbReference type="Pfam" id="PF01755"/>
    </source>
</evidence>
<feature type="region of interest" description="Disordered" evidence="1">
    <location>
        <begin position="39"/>
        <end position="58"/>
    </location>
</feature>
<sequence>MGITQMTEYSDPYKKRPMTMGEIGCFMSHYNIWSEVSRAKGSGRGCSGGDVDGAPYPG</sequence>
<feature type="compositionally biased region" description="Gly residues" evidence="1">
    <location>
        <begin position="42"/>
        <end position="51"/>
    </location>
</feature>
<reference evidence="3" key="2">
    <citation type="journal article" date="2023" name="BMC Genomics">
        <title>Pest status, molecular evolution, and epigenetic factors derived from the genome assembly of Frankliniella fusca, a thysanopteran phytovirus vector.</title>
        <authorList>
            <person name="Catto M.A."/>
            <person name="Labadie P.E."/>
            <person name="Jacobson A.L."/>
            <person name="Kennedy G.G."/>
            <person name="Srinivasan R."/>
            <person name="Hunt B.G."/>
        </authorList>
    </citation>
    <scope>NUCLEOTIDE SEQUENCE</scope>
    <source>
        <strain evidence="3">PL_HMW_Pooled</strain>
    </source>
</reference>
<dbReference type="InterPro" id="IPR002654">
    <property type="entry name" value="Glyco_trans_25"/>
</dbReference>
<organism evidence="3 4">
    <name type="scientific">Frankliniella fusca</name>
    <dbReference type="NCBI Taxonomy" id="407009"/>
    <lineage>
        <taxon>Eukaryota</taxon>
        <taxon>Metazoa</taxon>
        <taxon>Ecdysozoa</taxon>
        <taxon>Arthropoda</taxon>
        <taxon>Hexapoda</taxon>
        <taxon>Insecta</taxon>
        <taxon>Pterygota</taxon>
        <taxon>Neoptera</taxon>
        <taxon>Paraneoptera</taxon>
        <taxon>Thysanoptera</taxon>
        <taxon>Terebrantia</taxon>
        <taxon>Thripoidea</taxon>
        <taxon>Thripidae</taxon>
        <taxon>Frankliniella</taxon>
    </lineage>
</organism>
<protein>
    <submittedName>
        <fullName evidence="3">Glycosyltransferase 25 family member</fullName>
    </submittedName>
</protein>
<keyword evidence="4" id="KW-1185">Reference proteome</keyword>
<dbReference type="Proteomes" id="UP001219518">
    <property type="component" value="Unassembled WGS sequence"/>
</dbReference>
<feature type="domain" description="Glycosyl transferase family 25" evidence="2">
    <location>
        <begin position="8"/>
        <end position="36"/>
    </location>
</feature>
<dbReference type="EMBL" id="JAHWGI010000302">
    <property type="protein sequence ID" value="KAK3912743.1"/>
    <property type="molecule type" value="Genomic_DNA"/>
</dbReference>
<evidence type="ECO:0000256" key="1">
    <source>
        <dbReference type="SAM" id="MobiDB-lite"/>
    </source>
</evidence>
<dbReference type="AlphaFoldDB" id="A0AAE1H1E0"/>
<comment type="caution">
    <text evidence="3">The sequence shown here is derived from an EMBL/GenBank/DDBJ whole genome shotgun (WGS) entry which is preliminary data.</text>
</comment>
<accession>A0AAE1H1E0</accession>
<feature type="non-terminal residue" evidence="3">
    <location>
        <position position="1"/>
    </location>
</feature>
<evidence type="ECO:0000313" key="3">
    <source>
        <dbReference type="EMBL" id="KAK3912743.1"/>
    </source>
</evidence>
<proteinExistence type="predicted"/>
<reference evidence="3" key="1">
    <citation type="submission" date="2021-07" db="EMBL/GenBank/DDBJ databases">
        <authorList>
            <person name="Catto M.A."/>
            <person name="Jacobson A."/>
            <person name="Kennedy G."/>
            <person name="Labadie P."/>
            <person name="Hunt B.G."/>
            <person name="Srinivasan R."/>
        </authorList>
    </citation>
    <scope>NUCLEOTIDE SEQUENCE</scope>
    <source>
        <strain evidence="3">PL_HMW_Pooled</strain>
        <tissue evidence="3">Head</tissue>
    </source>
</reference>
<dbReference type="Pfam" id="PF01755">
    <property type="entry name" value="Glyco_transf_25"/>
    <property type="match status" value="1"/>
</dbReference>